<dbReference type="OrthoDB" id="2157530at2759"/>
<name>A0A6A5UQE4_9PLEO</name>
<dbReference type="PANTHER" id="PTHR24148:SF64">
    <property type="entry name" value="HETEROKARYON INCOMPATIBILITY DOMAIN-CONTAINING PROTEIN"/>
    <property type="match status" value="1"/>
</dbReference>
<evidence type="ECO:0000313" key="2">
    <source>
        <dbReference type="EMBL" id="KAF1967161.1"/>
    </source>
</evidence>
<dbReference type="AlphaFoldDB" id="A0A6A5UQE4"/>
<organism evidence="2 3">
    <name type="scientific">Bimuria novae-zelandiae CBS 107.79</name>
    <dbReference type="NCBI Taxonomy" id="1447943"/>
    <lineage>
        <taxon>Eukaryota</taxon>
        <taxon>Fungi</taxon>
        <taxon>Dikarya</taxon>
        <taxon>Ascomycota</taxon>
        <taxon>Pezizomycotina</taxon>
        <taxon>Dothideomycetes</taxon>
        <taxon>Pleosporomycetidae</taxon>
        <taxon>Pleosporales</taxon>
        <taxon>Massarineae</taxon>
        <taxon>Didymosphaeriaceae</taxon>
        <taxon>Bimuria</taxon>
    </lineage>
</organism>
<accession>A0A6A5UQE4</accession>
<sequence length="671" mass="77699">MIFTYGDEFVYQPIQKRGYFDTIAQSTVFRFVGPKATKSRVPYVKAEQENLIYQPLEKPNGFRLLVLEPGEGSDRVSCRLVNVVVSWRTQYEALSYTWGDPAIIEEIICNGHKKHVTANLQVALRNLRFKDRPRILWVDALCINQDDLDERQSQVVMMDSIYSGARQVLIWLGEENNEVKGAFQVMKRLECSFKGLHRKRYISNRAPFLDSTLNTLFPTPLLGPDFEWEPVLALLRQPWFQRMWIIQEAILPKRATVICGQTVMPWYRFEKVLEGIQIYSSSVASTTNNDGIRQAIATGRLIMVARAGQHGRGLRTLMSRNEDSKMLDLLLDSRTFQCTNHRDRIYGFLGVAKDKDGHLQPDYRIGVEEVFRRFVIWDINRHGNLRVLSCSSSRSDSPYKLPSWVPDFANLDDVNSLMRYEKRVNFRASFGTTPRAEISTDGKVLTLGGMELDSVAAIGRTGKDELMFLSVANTRMGNSRLFMQSALFGRQKLKYHRWIIECMEMVKKMDCAQYGLPNEKYKMSEKRWDEFWRTMTCNHNYRALRAPSSHESGLRQYMELLEADSTRDEEYLLQRFPAAQAFERSMIVWAKNRRFCSTKSGRIGWVPRDTKENDLICVLYGGQVPYVLRPCEGGYKLVGECYIHGLMEGEAIEWPWQERKVLAREANFPIL</sequence>
<dbReference type="PANTHER" id="PTHR24148">
    <property type="entry name" value="ANKYRIN REPEAT DOMAIN-CONTAINING PROTEIN 39 HOMOLOG-RELATED"/>
    <property type="match status" value="1"/>
</dbReference>
<dbReference type="Proteomes" id="UP000800036">
    <property type="component" value="Unassembled WGS sequence"/>
</dbReference>
<dbReference type="EMBL" id="ML976736">
    <property type="protein sequence ID" value="KAF1967161.1"/>
    <property type="molecule type" value="Genomic_DNA"/>
</dbReference>
<reference evidence="2" key="1">
    <citation type="journal article" date="2020" name="Stud. Mycol.">
        <title>101 Dothideomycetes genomes: a test case for predicting lifestyles and emergence of pathogens.</title>
        <authorList>
            <person name="Haridas S."/>
            <person name="Albert R."/>
            <person name="Binder M."/>
            <person name="Bloem J."/>
            <person name="Labutti K."/>
            <person name="Salamov A."/>
            <person name="Andreopoulos B."/>
            <person name="Baker S."/>
            <person name="Barry K."/>
            <person name="Bills G."/>
            <person name="Bluhm B."/>
            <person name="Cannon C."/>
            <person name="Castanera R."/>
            <person name="Culley D."/>
            <person name="Daum C."/>
            <person name="Ezra D."/>
            <person name="Gonzalez J."/>
            <person name="Henrissat B."/>
            <person name="Kuo A."/>
            <person name="Liang C."/>
            <person name="Lipzen A."/>
            <person name="Lutzoni F."/>
            <person name="Magnuson J."/>
            <person name="Mondo S."/>
            <person name="Nolan M."/>
            <person name="Ohm R."/>
            <person name="Pangilinan J."/>
            <person name="Park H.-J."/>
            <person name="Ramirez L."/>
            <person name="Alfaro M."/>
            <person name="Sun H."/>
            <person name="Tritt A."/>
            <person name="Yoshinaga Y."/>
            <person name="Zwiers L.-H."/>
            <person name="Turgeon B."/>
            <person name="Goodwin S."/>
            <person name="Spatafora J."/>
            <person name="Crous P."/>
            <person name="Grigoriev I."/>
        </authorList>
    </citation>
    <scope>NUCLEOTIDE SEQUENCE</scope>
    <source>
        <strain evidence="2">CBS 107.79</strain>
    </source>
</reference>
<dbReference type="Pfam" id="PF26639">
    <property type="entry name" value="Het-6_barrel"/>
    <property type="match status" value="1"/>
</dbReference>
<dbReference type="Pfam" id="PF06985">
    <property type="entry name" value="HET"/>
    <property type="match status" value="1"/>
</dbReference>
<feature type="domain" description="Heterokaryon incompatibility" evidence="1">
    <location>
        <begin position="91"/>
        <end position="248"/>
    </location>
</feature>
<evidence type="ECO:0000259" key="1">
    <source>
        <dbReference type="Pfam" id="PF06985"/>
    </source>
</evidence>
<evidence type="ECO:0000313" key="3">
    <source>
        <dbReference type="Proteomes" id="UP000800036"/>
    </source>
</evidence>
<dbReference type="InterPro" id="IPR052895">
    <property type="entry name" value="HetReg/Transcr_Mod"/>
</dbReference>
<keyword evidence="3" id="KW-1185">Reference proteome</keyword>
<gene>
    <name evidence="2" type="ORF">BU23DRAFT_484452</name>
</gene>
<proteinExistence type="predicted"/>
<protein>
    <submittedName>
        <fullName evidence="2">HET-domain-containing protein</fullName>
    </submittedName>
</protein>
<dbReference type="InterPro" id="IPR010730">
    <property type="entry name" value="HET"/>
</dbReference>